<dbReference type="GO" id="GO:0044341">
    <property type="term" value="P:sodium-dependent phosphate transport"/>
    <property type="evidence" value="ECO:0007669"/>
    <property type="project" value="InterPro"/>
</dbReference>
<comment type="caution">
    <text evidence="8">The sequence shown here is derived from an EMBL/GenBank/DDBJ whole genome shotgun (WGS) entry which is preliminary data.</text>
</comment>
<comment type="similarity">
    <text evidence="2">Belongs to the SLC34A transporter family.</text>
</comment>
<dbReference type="PANTHER" id="PTHR10010">
    <property type="entry name" value="SOLUTE CARRIER FAMILY 34 SODIUM PHOSPHATE , MEMBER 2-RELATED"/>
    <property type="match status" value="1"/>
</dbReference>
<evidence type="ECO:0000256" key="1">
    <source>
        <dbReference type="ARBA" id="ARBA00004424"/>
    </source>
</evidence>
<evidence type="ECO:0000256" key="3">
    <source>
        <dbReference type="ARBA" id="ARBA00022475"/>
    </source>
</evidence>
<accession>A0AAV3XYH1</accession>
<dbReference type="GO" id="GO:0005436">
    <property type="term" value="F:sodium:phosphate symporter activity"/>
    <property type="evidence" value="ECO:0007669"/>
    <property type="project" value="InterPro"/>
</dbReference>
<comment type="subcellular location">
    <subcellularLocation>
        <location evidence="1">Apical cell membrane</location>
        <topology evidence="1">Multi-pass membrane protein</topology>
    </subcellularLocation>
</comment>
<dbReference type="Proteomes" id="UP000735302">
    <property type="component" value="Unassembled WGS sequence"/>
</dbReference>
<proteinExistence type="inferred from homology"/>
<evidence type="ECO:0000256" key="2">
    <source>
        <dbReference type="ARBA" id="ARBA00005808"/>
    </source>
</evidence>
<evidence type="ECO:0000313" key="9">
    <source>
        <dbReference type="Proteomes" id="UP000735302"/>
    </source>
</evidence>
<dbReference type="InterPro" id="IPR003841">
    <property type="entry name" value="Na/Pi_transpt"/>
</dbReference>
<keyword evidence="5 7" id="KW-1133">Transmembrane helix</keyword>
<reference evidence="8 9" key="1">
    <citation type="journal article" date="2021" name="Elife">
        <title>Chloroplast acquisition without the gene transfer in kleptoplastic sea slugs, Plakobranchus ocellatus.</title>
        <authorList>
            <person name="Maeda T."/>
            <person name="Takahashi S."/>
            <person name="Yoshida T."/>
            <person name="Shimamura S."/>
            <person name="Takaki Y."/>
            <person name="Nagai Y."/>
            <person name="Toyoda A."/>
            <person name="Suzuki Y."/>
            <person name="Arimoto A."/>
            <person name="Ishii H."/>
            <person name="Satoh N."/>
            <person name="Nishiyama T."/>
            <person name="Hasebe M."/>
            <person name="Maruyama T."/>
            <person name="Minagawa J."/>
            <person name="Obokata J."/>
            <person name="Shigenobu S."/>
        </authorList>
    </citation>
    <scope>NUCLEOTIDE SEQUENCE [LARGE SCALE GENOMIC DNA]</scope>
</reference>
<keyword evidence="3" id="KW-1003">Cell membrane</keyword>
<keyword evidence="9" id="KW-1185">Reference proteome</keyword>
<evidence type="ECO:0000256" key="6">
    <source>
        <dbReference type="ARBA" id="ARBA00023136"/>
    </source>
</evidence>
<protein>
    <submittedName>
        <fullName evidence="8">Sodium-dependent phosphate transport protein 2a</fullName>
    </submittedName>
</protein>
<keyword evidence="6 7" id="KW-0472">Membrane</keyword>
<name>A0AAV3XYH1_9GAST</name>
<feature type="transmembrane region" description="Helical" evidence="7">
    <location>
        <begin position="35"/>
        <end position="56"/>
    </location>
</feature>
<dbReference type="EMBL" id="BLXT01000255">
    <property type="protein sequence ID" value="GFN75176.1"/>
    <property type="molecule type" value="Genomic_DNA"/>
</dbReference>
<feature type="transmembrane region" description="Helical" evidence="7">
    <location>
        <begin position="136"/>
        <end position="157"/>
    </location>
</feature>
<keyword evidence="4 7" id="KW-0812">Transmembrane</keyword>
<evidence type="ECO:0000256" key="7">
    <source>
        <dbReference type="SAM" id="Phobius"/>
    </source>
</evidence>
<sequence>MAVGAILTVLVQSSSVLTSALTPLVGLGAVHLERVYPIVLGANLGTTVTGLLAALVSDASSIRVAVRLALSHLLFNFSGILLWYPWPPSRTIALSAAKTMGETVARYPWFAVVYLLLAFLILPLIVFALSLTGPAGLAAVGIPVILLLIFVGAVNFLQRKAPDCLPERLQNWEKSGIPKPLHSLAPYDKLFRRSCMRLCKRKASSKEKVLEAGRREQESNLKDFTVLKND</sequence>
<dbReference type="Pfam" id="PF02690">
    <property type="entry name" value="Na_Pi_cotrans"/>
    <property type="match status" value="1"/>
</dbReference>
<feature type="transmembrane region" description="Helical" evidence="7">
    <location>
        <begin position="106"/>
        <end position="129"/>
    </location>
</feature>
<organism evidence="8 9">
    <name type="scientific">Plakobranchus ocellatus</name>
    <dbReference type="NCBI Taxonomy" id="259542"/>
    <lineage>
        <taxon>Eukaryota</taxon>
        <taxon>Metazoa</taxon>
        <taxon>Spiralia</taxon>
        <taxon>Lophotrochozoa</taxon>
        <taxon>Mollusca</taxon>
        <taxon>Gastropoda</taxon>
        <taxon>Heterobranchia</taxon>
        <taxon>Euthyneura</taxon>
        <taxon>Panpulmonata</taxon>
        <taxon>Sacoglossa</taxon>
        <taxon>Placobranchoidea</taxon>
        <taxon>Plakobranchidae</taxon>
        <taxon>Plakobranchus</taxon>
    </lineage>
</organism>
<evidence type="ECO:0000313" key="8">
    <source>
        <dbReference type="EMBL" id="GFN75176.1"/>
    </source>
</evidence>
<evidence type="ECO:0000256" key="4">
    <source>
        <dbReference type="ARBA" id="ARBA00022692"/>
    </source>
</evidence>
<evidence type="ECO:0000256" key="5">
    <source>
        <dbReference type="ARBA" id="ARBA00022989"/>
    </source>
</evidence>
<dbReference type="NCBIfam" id="NF037997">
    <property type="entry name" value="Na_Pi_symport"/>
    <property type="match status" value="1"/>
</dbReference>
<dbReference type="AlphaFoldDB" id="A0AAV3XYH1"/>
<gene>
    <name evidence="8" type="ORF">PoB_000168200</name>
</gene>
<dbReference type="GO" id="GO:0016324">
    <property type="term" value="C:apical plasma membrane"/>
    <property type="evidence" value="ECO:0007669"/>
    <property type="project" value="UniProtKB-SubCell"/>
</dbReference>
<feature type="transmembrane region" description="Helical" evidence="7">
    <location>
        <begin position="68"/>
        <end position="86"/>
    </location>
</feature>
<dbReference type="PANTHER" id="PTHR10010:SF46">
    <property type="entry name" value="SODIUM-DEPENDENT PHOSPHATE TRANSPORT PROTEIN 2B"/>
    <property type="match status" value="1"/>
</dbReference>